<dbReference type="Pfam" id="PF13443">
    <property type="entry name" value="HTH_26"/>
    <property type="match status" value="1"/>
</dbReference>
<evidence type="ECO:0000259" key="2">
    <source>
        <dbReference type="PROSITE" id="PS50943"/>
    </source>
</evidence>
<dbReference type="PROSITE" id="PS50943">
    <property type="entry name" value="HTH_CROC1"/>
    <property type="match status" value="2"/>
</dbReference>
<dbReference type="AlphaFoldDB" id="A0A6N8JII0"/>
<dbReference type="RefSeq" id="WP_157302999.1">
    <property type="nucleotide sequence ID" value="NZ_BAAAZB010000021.1"/>
</dbReference>
<dbReference type="CDD" id="cd00093">
    <property type="entry name" value="HTH_XRE"/>
    <property type="match status" value="1"/>
</dbReference>
<evidence type="ECO:0000256" key="1">
    <source>
        <dbReference type="SAM" id="Coils"/>
    </source>
</evidence>
<dbReference type="SUPFAM" id="SSF47413">
    <property type="entry name" value="lambda repressor-like DNA-binding domains"/>
    <property type="match status" value="2"/>
</dbReference>
<gene>
    <name evidence="3" type="ORF">GO495_26630</name>
</gene>
<keyword evidence="4" id="KW-1185">Reference proteome</keyword>
<dbReference type="InterPro" id="IPR046847">
    <property type="entry name" value="Xre-like_HTH"/>
</dbReference>
<accession>A0A6N8JII0</accession>
<protein>
    <submittedName>
        <fullName evidence="3">Helix-turn-helix domain-containing protein</fullName>
    </submittedName>
</protein>
<organism evidence="3 4">
    <name type="scientific">Chitinophaga oryziterrae</name>
    <dbReference type="NCBI Taxonomy" id="1031224"/>
    <lineage>
        <taxon>Bacteria</taxon>
        <taxon>Pseudomonadati</taxon>
        <taxon>Bacteroidota</taxon>
        <taxon>Chitinophagia</taxon>
        <taxon>Chitinophagales</taxon>
        <taxon>Chitinophagaceae</taxon>
        <taxon>Chitinophaga</taxon>
    </lineage>
</organism>
<feature type="coiled-coil region" evidence="1">
    <location>
        <begin position="171"/>
        <end position="208"/>
    </location>
</feature>
<dbReference type="Gene3D" id="1.10.260.40">
    <property type="entry name" value="lambda repressor-like DNA-binding domains"/>
    <property type="match status" value="2"/>
</dbReference>
<feature type="domain" description="HTH cro/C1-type" evidence="2">
    <location>
        <begin position="11"/>
        <end position="64"/>
    </location>
</feature>
<dbReference type="OrthoDB" id="660795at2"/>
<dbReference type="SMART" id="SM00530">
    <property type="entry name" value="HTH_XRE"/>
    <property type="match status" value="2"/>
</dbReference>
<dbReference type="InterPro" id="IPR010982">
    <property type="entry name" value="Lambda_DNA-bd_dom_sf"/>
</dbReference>
<evidence type="ECO:0000313" key="3">
    <source>
        <dbReference type="EMBL" id="MVT44199.1"/>
    </source>
</evidence>
<proteinExistence type="predicted"/>
<feature type="domain" description="HTH cro/C1-type" evidence="2">
    <location>
        <begin position="96"/>
        <end position="143"/>
    </location>
</feature>
<dbReference type="Proteomes" id="UP000468388">
    <property type="component" value="Unassembled WGS sequence"/>
</dbReference>
<dbReference type="GO" id="GO:0003677">
    <property type="term" value="F:DNA binding"/>
    <property type="evidence" value="ECO:0007669"/>
    <property type="project" value="InterPro"/>
</dbReference>
<comment type="caution">
    <text evidence="3">The sequence shown here is derived from an EMBL/GenBank/DDBJ whole genome shotgun (WGS) entry which is preliminary data.</text>
</comment>
<sequence>MSRLIHMGQRLKQILKQKKIKIVDFADLAGFTNQIAHYHLRKSDMKRRTLEKFCELINVTPEEFYEWNSVPVNSGDKAGEHTVLHHGSRLMELIGERGLNKTRLAKRLGMSRRTMYNLFEKEVFGAEELERVSRALEMTTAGFLYPGVLEDARQADNDEMLAMREKYYKLLEEHNQLLKSYSSLKEALELAKKDIIQLRKQVRSKKST</sequence>
<dbReference type="Pfam" id="PF20432">
    <property type="entry name" value="Xre-like-HTH"/>
    <property type="match status" value="1"/>
</dbReference>
<name>A0A6N8JII0_9BACT</name>
<reference evidence="3 4" key="1">
    <citation type="submission" date="2019-12" db="EMBL/GenBank/DDBJ databases">
        <title>The draft genomic sequence of strain Chitinophaga oryziterrae JCM 16595.</title>
        <authorList>
            <person name="Zhang X."/>
        </authorList>
    </citation>
    <scope>NUCLEOTIDE SEQUENCE [LARGE SCALE GENOMIC DNA]</scope>
    <source>
        <strain evidence="3 4">JCM 16595</strain>
    </source>
</reference>
<dbReference type="EMBL" id="WRXO01000010">
    <property type="protein sequence ID" value="MVT44199.1"/>
    <property type="molecule type" value="Genomic_DNA"/>
</dbReference>
<dbReference type="InterPro" id="IPR001387">
    <property type="entry name" value="Cro/C1-type_HTH"/>
</dbReference>
<keyword evidence="1" id="KW-0175">Coiled coil</keyword>
<evidence type="ECO:0000313" key="4">
    <source>
        <dbReference type="Proteomes" id="UP000468388"/>
    </source>
</evidence>